<dbReference type="InterPro" id="IPR021830">
    <property type="entry name" value="DUF3422"/>
</dbReference>
<dbReference type="OrthoDB" id="9767470at2"/>
<keyword evidence="1" id="KW-0472">Membrane</keyword>
<evidence type="ECO:0000313" key="3">
    <source>
        <dbReference type="Proteomes" id="UP000238385"/>
    </source>
</evidence>
<keyword evidence="1" id="KW-0812">Transmembrane</keyword>
<dbReference type="EMBL" id="PXNN01000011">
    <property type="protein sequence ID" value="PSF08915.1"/>
    <property type="molecule type" value="Genomic_DNA"/>
</dbReference>
<proteinExistence type="predicted"/>
<name>A0A2T1KFM8_9GAMM</name>
<sequence>MSAKLSSMDFHPLRADLYLELHSRPFQVIPCHARITHIAVMITPEQRQQQFEHLQKLHRMLGEPWPEQEVSCYEHTIGPLRIRREVHMEFASYTFTNLETSEADPFTETGISPLPDGWLDQLAGTVVGAFHIEVRPSTQDALSELAFMRKYFEGMRLIGSSPQNGAARVLGSFQLHSDQFGRFMVLNHEMSDSQLGRLVQRLMEIETYRLMSLLALPLARDITPRLNDMDQKLATITQSLADNESLDEQALLAELTHIAARIEAYRAHSTFRFSATRAYHQLVLTRLEELREDEVSGHLTISEFMTRRLTPAVKTCEAVGERLEDLSRRVDRASDMMRTRVELAIQSQNQQLLSSMDRRSRIQLMMQHTVEGFSVVAISYYLIGLLKLVLDGLQDTGVIFNKSLILGVAIPVVMVLVFLGIRTIHHRFIRMARRQ</sequence>
<dbReference type="AlphaFoldDB" id="A0A2T1KFM8"/>
<organism evidence="2 3">
    <name type="scientific">Marinobacter halophilus</name>
    <dbReference type="NCBI Taxonomy" id="1323740"/>
    <lineage>
        <taxon>Bacteria</taxon>
        <taxon>Pseudomonadati</taxon>
        <taxon>Pseudomonadota</taxon>
        <taxon>Gammaproteobacteria</taxon>
        <taxon>Pseudomonadales</taxon>
        <taxon>Marinobacteraceae</taxon>
        <taxon>Marinobacter</taxon>
    </lineage>
</organism>
<accession>A0A2T1KFM8</accession>
<dbReference type="Pfam" id="PF11902">
    <property type="entry name" value="DUF3422"/>
    <property type="match status" value="1"/>
</dbReference>
<evidence type="ECO:0000313" key="2">
    <source>
        <dbReference type="EMBL" id="PSF08915.1"/>
    </source>
</evidence>
<gene>
    <name evidence="2" type="ORF">C7H08_09705</name>
</gene>
<comment type="caution">
    <text evidence="2">The sequence shown here is derived from an EMBL/GenBank/DDBJ whole genome shotgun (WGS) entry which is preliminary data.</text>
</comment>
<evidence type="ECO:0000256" key="1">
    <source>
        <dbReference type="SAM" id="Phobius"/>
    </source>
</evidence>
<keyword evidence="1" id="KW-1133">Transmembrane helix</keyword>
<feature type="transmembrane region" description="Helical" evidence="1">
    <location>
        <begin position="364"/>
        <end position="383"/>
    </location>
</feature>
<keyword evidence="3" id="KW-1185">Reference proteome</keyword>
<dbReference type="Proteomes" id="UP000238385">
    <property type="component" value="Unassembled WGS sequence"/>
</dbReference>
<reference evidence="2 3" key="1">
    <citation type="submission" date="2018-03" db="EMBL/GenBank/DDBJ databases">
        <title>Marinobacter brunus sp. nov., a marine bacterium of Gamma-proteobacteria isolated from the surface seawater of the South China Sea.</title>
        <authorList>
            <person name="Cheng H."/>
            <person name="Wu Y.-H."/>
            <person name="Xamxidin M."/>
            <person name="Xu X.-W."/>
        </authorList>
    </citation>
    <scope>NUCLEOTIDE SEQUENCE [LARGE SCALE GENOMIC DNA]</scope>
    <source>
        <strain evidence="2 3">JCM 30472</strain>
    </source>
</reference>
<protein>
    <submittedName>
        <fullName evidence="2">DUF3422 domain-containing protein</fullName>
    </submittedName>
</protein>
<dbReference type="RefSeq" id="WP_106671511.1">
    <property type="nucleotide sequence ID" value="NZ_BMFE01000001.1"/>
</dbReference>
<feature type="transmembrane region" description="Helical" evidence="1">
    <location>
        <begin position="403"/>
        <end position="424"/>
    </location>
</feature>